<dbReference type="AlphaFoldDB" id="A0A9P5HJ32"/>
<feature type="signal peptide" evidence="1">
    <location>
        <begin position="1"/>
        <end position="22"/>
    </location>
</feature>
<dbReference type="Proteomes" id="UP000722485">
    <property type="component" value="Unassembled WGS sequence"/>
</dbReference>
<feature type="chain" id="PRO_5040421003" evidence="1">
    <location>
        <begin position="23"/>
        <end position="178"/>
    </location>
</feature>
<name>A0A9P5HJ32_9HYPO</name>
<evidence type="ECO:0000313" key="2">
    <source>
        <dbReference type="EMBL" id="KAF7556012.1"/>
    </source>
</evidence>
<reference evidence="2" key="1">
    <citation type="submission" date="2020-03" db="EMBL/GenBank/DDBJ databases">
        <title>Draft Genome Sequence of Cylindrodendrum hubeiense.</title>
        <authorList>
            <person name="Buettner E."/>
            <person name="Kellner H."/>
        </authorList>
    </citation>
    <scope>NUCLEOTIDE SEQUENCE</scope>
    <source>
        <strain evidence="2">IHI 201604</strain>
    </source>
</reference>
<keyword evidence="3" id="KW-1185">Reference proteome</keyword>
<proteinExistence type="predicted"/>
<evidence type="ECO:0000256" key="1">
    <source>
        <dbReference type="SAM" id="SignalP"/>
    </source>
</evidence>
<dbReference type="EMBL" id="JAANBB010000015">
    <property type="protein sequence ID" value="KAF7556012.1"/>
    <property type="molecule type" value="Genomic_DNA"/>
</dbReference>
<dbReference type="OrthoDB" id="5230873at2759"/>
<sequence>MRFIPTFCMPAVLLSAAASAASFPRDTLTAFEAYGYGDNIGGLAVFTAGGNAFIGDYKLANNKEAAPVIFTPTSDAWLGSPNTTETNEPTWANYKFAIPSGSSSSHDVTFIDNDTPDVTTDKFLFYGSVIFVATSEGGMEAHWYAVPTDVEGIYALKWNDAPTAGGTVLTLKATSPSS</sequence>
<accession>A0A9P5HJ32</accession>
<protein>
    <submittedName>
        <fullName evidence="2">Uncharacterized protein</fullName>
    </submittedName>
</protein>
<organism evidence="2 3">
    <name type="scientific">Cylindrodendrum hubeiense</name>
    <dbReference type="NCBI Taxonomy" id="595255"/>
    <lineage>
        <taxon>Eukaryota</taxon>
        <taxon>Fungi</taxon>
        <taxon>Dikarya</taxon>
        <taxon>Ascomycota</taxon>
        <taxon>Pezizomycotina</taxon>
        <taxon>Sordariomycetes</taxon>
        <taxon>Hypocreomycetidae</taxon>
        <taxon>Hypocreales</taxon>
        <taxon>Nectriaceae</taxon>
        <taxon>Cylindrodendrum</taxon>
    </lineage>
</organism>
<comment type="caution">
    <text evidence="2">The sequence shown here is derived from an EMBL/GenBank/DDBJ whole genome shotgun (WGS) entry which is preliminary data.</text>
</comment>
<evidence type="ECO:0000313" key="3">
    <source>
        <dbReference type="Proteomes" id="UP000722485"/>
    </source>
</evidence>
<keyword evidence="1" id="KW-0732">Signal</keyword>
<gene>
    <name evidence="2" type="ORF">G7Z17_g1752</name>
</gene>